<reference evidence="2 3" key="1">
    <citation type="submission" date="2020-08" db="EMBL/GenBank/DDBJ databases">
        <title>Exploring microbial biodiversity for novel pathways involved in the catabolism of aromatic compounds derived from lignin.</title>
        <authorList>
            <person name="Elkins J."/>
        </authorList>
    </citation>
    <scope>NUCLEOTIDE SEQUENCE [LARGE SCALE GENOMIC DNA]</scope>
    <source>
        <strain evidence="2 3">B1D3A</strain>
    </source>
</reference>
<evidence type="ECO:0000256" key="1">
    <source>
        <dbReference type="SAM" id="SignalP"/>
    </source>
</evidence>
<protein>
    <recommendedName>
        <fullName evidence="4">Homogentisate 1,2-dioxygenase</fullName>
    </recommendedName>
</protein>
<keyword evidence="3" id="KW-1185">Reference proteome</keyword>
<evidence type="ECO:0000313" key="3">
    <source>
        <dbReference type="Proteomes" id="UP001138540"/>
    </source>
</evidence>
<dbReference type="RefSeq" id="WP_184149594.1">
    <property type="nucleotide sequence ID" value="NZ_JACHKA010000001.1"/>
</dbReference>
<gene>
    <name evidence="2" type="ORF">HNP60_000422</name>
</gene>
<feature type="signal peptide" evidence="1">
    <location>
        <begin position="1"/>
        <end position="21"/>
    </location>
</feature>
<organism evidence="2 3">
    <name type="scientific">Sphingobium lignivorans</name>
    <dbReference type="NCBI Taxonomy" id="2735886"/>
    <lineage>
        <taxon>Bacteria</taxon>
        <taxon>Pseudomonadati</taxon>
        <taxon>Pseudomonadota</taxon>
        <taxon>Alphaproteobacteria</taxon>
        <taxon>Sphingomonadales</taxon>
        <taxon>Sphingomonadaceae</taxon>
        <taxon>Sphingobium</taxon>
    </lineage>
</organism>
<evidence type="ECO:0008006" key="4">
    <source>
        <dbReference type="Google" id="ProtNLM"/>
    </source>
</evidence>
<accession>A0ABR6NB04</accession>
<feature type="chain" id="PRO_5045320788" description="Homogentisate 1,2-dioxygenase" evidence="1">
    <location>
        <begin position="22"/>
        <end position="178"/>
    </location>
</feature>
<sequence>MFLRHACLALLLAGAAGTALAQSACEAPALPAHLAGWSAPVARVAARDAASAQAAPLVPGQAVDLALAPVREVRFAAEPGKHPDPESHAGLAGLTVTKAGKYRVAADSPVWIDVVAAGRPLPSAGHGHGPACSGIRKMVDFQLEPGRYLLQIAGSAGASARVLVAALPAGEVEAEGSR</sequence>
<proteinExistence type="predicted"/>
<name>A0ABR6NB04_9SPHN</name>
<comment type="caution">
    <text evidence="2">The sequence shown here is derived from an EMBL/GenBank/DDBJ whole genome shotgun (WGS) entry which is preliminary data.</text>
</comment>
<keyword evidence="1" id="KW-0732">Signal</keyword>
<dbReference type="EMBL" id="JACHKA010000001">
    <property type="protein sequence ID" value="MBB5984448.1"/>
    <property type="molecule type" value="Genomic_DNA"/>
</dbReference>
<dbReference type="Proteomes" id="UP001138540">
    <property type="component" value="Unassembled WGS sequence"/>
</dbReference>
<evidence type="ECO:0000313" key="2">
    <source>
        <dbReference type="EMBL" id="MBB5984448.1"/>
    </source>
</evidence>